<gene>
    <name evidence="1" type="ORF">RV045_03775</name>
</gene>
<evidence type="ECO:0000313" key="2">
    <source>
        <dbReference type="Proteomes" id="UP001364695"/>
    </source>
</evidence>
<keyword evidence="2" id="KW-1185">Reference proteome</keyword>
<dbReference type="EMBL" id="JAWDIE010000004">
    <property type="protein sequence ID" value="MEJ7137550.1"/>
    <property type="molecule type" value="Genomic_DNA"/>
</dbReference>
<organism evidence="1 2">
    <name type="scientific">Amphibiibacter pelophylacis</name>
    <dbReference type="NCBI Taxonomy" id="1799477"/>
    <lineage>
        <taxon>Bacteria</taxon>
        <taxon>Pseudomonadati</taxon>
        <taxon>Pseudomonadota</taxon>
        <taxon>Betaproteobacteria</taxon>
        <taxon>Burkholderiales</taxon>
        <taxon>Sphaerotilaceae</taxon>
        <taxon>Amphibiibacter</taxon>
    </lineage>
</organism>
<sequence length="120" mass="11917">MKKTLFALIAGIALTGTALAQTAMAPAKDAAMTKPAAMAPAAPAAPTAAPKAAPSKMAAKTAPATAPAAGGGDGKVWVNGKVFHCEGTKYYGKTKKGEYMTLADAKAKGAHVAKGQTCDK</sequence>
<comment type="caution">
    <text evidence="1">The sequence shown here is derived from an EMBL/GenBank/DDBJ whole genome shotgun (WGS) entry which is preliminary data.</text>
</comment>
<reference evidence="1" key="1">
    <citation type="submission" date="2023-10" db="EMBL/GenBank/DDBJ databases">
        <title>Amphibacter perezi, gen. nov., sp. nov. a novel taxa of the family Comamonadaceae, class Betaproteobacteria isolated from the skin microbiota of Pelophylax perezi from different populations.</title>
        <authorList>
            <person name="Costa S."/>
            <person name="Proenca D.N."/>
            <person name="Lopes I."/>
            <person name="Morais P.V."/>
        </authorList>
    </citation>
    <scope>NUCLEOTIDE SEQUENCE</scope>
    <source>
        <strain evidence="1">SL12-8</strain>
    </source>
</reference>
<proteinExistence type="predicted"/>
<accession>A0ACC6P034</accession>
<evidence type="ECO:0000313" key="1">
    <source>
        <dbReference type="EMBL" id="MEJ7137550.1"/>
    </source>
</evidence>
<dbReference type="Proteomes" id="UP001364695">
    <property type="component" value="Unassembled WGS sequence"/>
</dbReference>
<protein>
    <submittedName>
        <fullName evidence="1">Signal protein</fullName>
    </submittedName>
</protein>
<name>A0ACC6P034_9BURK</name>